<protein>
    <submittedName>
        <fullName evidence="1">Uncharacterized protein</fullName>
    </submittedName>
</protein>
<reference evidence="1 2" key="1">
    <citation type="submission" date="2018-11" db="EMBL/GenBank/DDBJ databases">
        <title>Pseudaminobacter arsenicus sp. nov., an arsenic-resistant bacterium isolated from arsenic-rich aquifers.</title>
        <authorList>
            <person name="Mu Y."/>
        </authorList>
    </citation>
    <scope>NUCLEOTIDE SEQUENCE [LARGE SCALE GENOMIC DNA]</scope>
    <source>
        <strain evidence="1 2">CB3</strain>
    </source>
</reference>
<comment type="caution">
    <text evidence="1">The sequence shown here is derived from an EMBL/GenBank/DDBJ whole genome shotgun (WGS) entry which is preliminary data.</text>
</comment>
<evidence type="ECO:0000313" key="1">
    <source>
        <dbReference type="EMBL" id="RUM97893.1"/>
    </source>
</evidence>
<dbReference type="OrthoDB" id="8117132at2"/>
<dbReference type="RefSeq" id="WP_128626764.1">
    <property type="nucleotide sequence ID" value="NZ_RKST01000008.1"/>
</dbReference>
<dbReference type="Proteomes" id="UP000281647">
    <property type="component" value="Unassembled WGS sequence"/>
</dbReference>
<sequence length="104" mass="11404">MPPAPISITIKVPPRAHQRLHEMAKPRGYTTTAYAQLLFDAAFAARVGQERDDPISDAELDEQVRLVFACAGQGDAAAIAKATGVPAARVDRILQALRDRRKRR</sequence>
<proteinExistence type="predicted"/>
<keyword evidence="2" id="KW-1185">Reference proteome</keyword>
<name>A0A432V734_9HYPH</name>
<organism evidence="1 2">
    <name type="scientific">Borborobacter arsenicus</name>
    <dbReference type="NCBI Taxonomy" id="1851146"/>
    <lineage>
        <taxon>Bacteria</taxon>
        <taxon>Pseudomonadati</taxon>
        <taxon>Pseudomonadota</taxon>
        <taxon>Alphaproteobacteria</taxon>
        <taxon>Hyphomicrobiales</taxon>
        <taxon>Phyllobacteriaceae</taxon>
        <taxon>Borborobacter</taxon>
    </lineage>
</organism>
<dbReference type="AlphaFoldDB" id="A0A432V734"/>
<dbReference type="EMBL" id="RKST01000008">
    <property type="protein sequence ID" value="RUM97893.1"/>
    <property type="molecule type" value="Genomic_DNA"/>
</dbReference>
<gene>
    <name evidence="1" type="ORF">EET67_09750</name>
</gene>
<accession>A0A432V734</accession>
<evidence type="ECO:0000313" key="2">
    <source>
        <dbReference type="Proteomes" id="UP000281647"/>
    </source>
</evidence>